<evidence type="ECO:0000256" key="2">
    <source>
        <dbReference type="PIRSR" id="PIRSR630564-1"/>
    </source>
</evidence>
<feature type="binding site" evidence="3">
    <location>
        <begin position="449"/>
        <end position="455"/>
    </location>
    <ligand>
        <name>substrate</name>
    </ligand>
</feature>
<protein>
    <submittedName>
        <fullName evidence="7">Myotubularin-related</fullName>
    </submittedName>
</protein>
<dbReference type="PROSITE" id="PS00383">
    <property type="entry name" value="TYR_PHOSPHATASE_1"/>
    <property type="match status" value="1"/>
</dbReference>
<dbReference type="InterPro" id="IPR016130">
    <property type="entry name" value="Tyr_Pase_AS"/>
</dbReference>
<dbReference type="InterPro" id="IPR029021">
    <property type="entry name" value="Prot-tyrosine_phosphatase-like"/>
</dbReference>
<dbReference type="GO" id="GO:0004438">
    <property type="term" value="F:phosphatidylinositol-3-phosphate phosphatase activity"/>
    <property type="evidence" value="ECO:0007669"/>
    <property type="project" value="TreeGrafter"/>
</dbReference>
<keyword evidence="4" id="KW-0175">Coiled coil</keyword>
<reference evidence="7" key="1">
    <citation type="submission" date="2022-08" db="EMBL/GenBank/DDBJ databases">
        <title>Novel sulphate-reducing endosymbionts in the free-living metamonad Anaeramoeba.</title>
        <authorList>
            <person name="Jerlstrom-Hultqvist J."/>
            <person name="Cepicka I."/>
            <person name="Gallot-Lavallee L."/>
            <person name="Salas-Leiva D."/>
            <person name="Curtis B.A."/>
            <person name="Zahonova K."/>
            <person name="Pipaliya S."/>
            <person name="Dacks J."/>
            <person name="Roger A.J."/>
        </authorList>
    </citation>
    <scope>NUCLEOTIDE SEQUENCE</scope>
    <source>
        <strain evidence="7">Busselton2</strain>
    </source>
</reference>
<dbReference type="InterPro" id="IPR011993">
    <property type="entry name" value="PH-like_dom_sf"/>
</dbReference>
<evidence type="ECO:0000313" key="7">
    <source>
        <dbReference type="EMBL" id="KAJ3428790.1"/>
    </source>
</evidence>
<accession>A0AAV7YJW4</accession>
<organism evidence="7 8">
    <name type="scientific">Anaeramoeba flamelloides</name>
    <dbReference type="NCBI Taxonomy" id="1746091"/>
    <lineage>
        <taxon>Eukaryota</taxon>
        <taxon>Metamonada</taxon>
        <taxon>Anaeramoebidae</taxon>
        <taxon>Anaeramoeba</taxon>
    </lineage>
</organism>
<sequence length="685" mass="80343">MSKNPPSNYPKTNLNSKQKNQNKKNKQTSQNKKNNTSLGSFNESDEEFFDAKLEGIEIFKQNSSSPYFSDSDSYSESEESQTNMYNENNLENKLKNKLELLDGETKSRIEENVKFKITPKSKEIFSGFLMLTNYRILFVPYQFSTFFQKYQQLIIITLGSIQQIVKFGGSKKSRGEFSYGIEIITKEFRDYKFYLSKKDNKRKAMCHQIMKNTFVQIKKCFAILHKKNKKLCIDPGWEIYYPFFEFKRQGLFENAKWTISDANEKWKICPTYPRELPLPSTITLKDIQAISKFRSKGRLPVLSYYYRKNLTTITRSSQPKVGLTRSRCIEDEKLLKEIAATTENDKLSILDCRPKKNALANMGRHGGFEILSNYGNCTLDFLGIENIHAMRDSLSKLKTLVNQSVVEEKKWLSGLEDTMWLFHIQKILEGSIKIVKYITIGAISVLVHCSDGWDRTAQACSLSQLIIDPYFRTVEGFEVLIEKEWLGYGHKFHQRVGHLNKHARDTQRSPVFLQFIDCVYQILRQFPTAFEFNEDFLIFILKHLFSLQFGTFLYNSNRERLENQINIKTFSLWTYINENKKIFLNSNYEKTEEILIPSISIRALVFWENYYLKAFTPFQKNSNKKKIGVSITNFSKEELSDLIEEKNSNKIKLFQQIQELQSQIEQLEKKQKSKEKIQLTKKKQK</sequence>
<dbReference type="PANTHER" id="PTHR10807:SF128">
    <property type="entry name" value="PHOSPHATIDYLINOSITOL-3,5-BISPHOSPHATE 3-PHOSPHATASE"/>
    <property type="match status" value="1"/>
</dbReference>
<dbReference type="SMART" id="SM00404">
    <property type="entry name" value="PTPc_motif"/>
    <property type="match status" value="1"/>
</dbReference>
<evidence type="ECO:0000259" key="6">
    <source>
        <dbReference type="PROSITE" id="PS51339"/>
    </source>
</evidence>
<evidence type="ECO:0000313" key="8">
    <source>
        <dbReference type="Proteomes" id="UP001146793"/>
    </source>
</evidence>
<dbReference type="Gene3D" id="2.30.29.30">
    <property type="entry name" value="Pleckstrin-homology domain (PH domain)/Phosphotyrosine-binding domain (PTB)"/>
    <property type="match status" value="1"/>
</dbReference>
<comment type="caution">
    <text evidence="7">The sequence shown here is derived from an EMBL/GenBank/DDBJ whole genome shotgun (WGS) entry which is preliminary data.</text>
</comment>
<feature type="coiled-coil region" evidence="4">
    <location>
        <begin position="643"/>
        <end position="680"/>
    </location>
</feature>
<dbReference type="InterPro" id="IPR010569">
    <property type="entry name" value="Myotubularin-like_Pase_dom"/>
</dbReference>
<evidence type="ECO:0000256" key="4">
    <source>
        <dbReference type="SAM" id="Coils"/>
    </source>
</evidence>
<evidence type="ECO:0000256" key="3">
    <source>
        <dbReference type="PIRSR" id="PIRSR630564-2"/>
    </source>
</evidence>
<feature type="compositionally biased region" description="Polar residues" evidence="5">
    <location>
        <begin position="1"/>
        <end position="10"/>
    </location>
</feature>
<feature type="binding site" evidence="3">
    <location>
        <begin position="386"/>
        <end position="387"/>
    </location>
    <ligand>
        <name>substrate</name>
    </ligand>
</feature>
<dbReference type="Proteomes" id="UP001146793">
    <property type="component" value="Unassembled WGS sequence"/>
</dbReference>
<evidence type="ECO:0000256" key="5">
    <source>
        <dbReference type="SAM" id="MobiDB-lite"/>
    </source>
</evidence>
<dbReference type="Pfam" id="PF06602">
    <property type="entry name" value="Myotub-related"/>
    <property type="match status" value="1"/>
</dbReference>
<proteinExistence type="inferred from homology"/>
<gene>
    <name evidence="7" type="ORF">M0812_24124</name>
</gene>
<dbReference type="InterPro" id="IPR003595">
    <property type="entry name" value="Tyr_Pase_cat"/>
</dbReference>
<comment type="similarity">
    <text evidence="1">Belongs to the protein-tyrosine phosphatase family. Non-receptor class myotubularin subfamily.</text>
</comment>
<feature type="domain" description="Myotubularin phosphatase" evidence="6">
    <location>
        <begin position="236"/>
        <end position="611"/>
    </location>
</feature>
<feature type="region of interest" description="Disordered" evidence="5">
    <location>
        <begin position="1"/>
        <end position="43"/>
    </location>
</feature>
<feature type="active site" description="Phosphocysteine intermediate" evidence="2">
    <location>
        <position position="449"/>
    </location>
</feature>
<dbReference type="PROSITE" id="PS51339">
    <property type="entry name" value="PPASE_MYOTUBULARIN"/>
    <property type="match status" value="1"/>
</dbReference>
<feature type="compositionally biased region" description="Low complexity" evidence="5">
    <location>
        <begin position="27"/>
        <end position="37"/>
    </location>
</feature>
<dbReference type="GO" id="GO:0046856">
    <property type="term" value="P:phosphatidylinositol dephosphorylation"/>
    <property type="evidence" value="ECO:0007669"/>
    <property type="project" value="TreeGrafter"/>
</dbReference>
<dbReference type="PANTHER" id="PTHR10807">
    <property type="entry name" value="MYOTUBULARIN-RELATED"/>
    <property type="match status" value="1"/>
</dbReference>
<name>A0AAV7YJW4_9EUKA</name>
<dbReference type="SUPFAM" id="SSF50729">
    <property type="entry name" value="PH domain-like"/>
    <property type="match status" value="1"/>
</dbReference>
<feature type="region of interest" description="Disordered" evidence="5">
    <location>
        <begin position="64"/>
        <end position="89"/>
    </location>
</feature>
<evidence type="ECO:0000256" key="1">
    <source>
        <dbReference type="ARBA" id="ARBA00007471"/>
    </source>
</evidence>
<dbReference type="AlphaFoldDB" id="A0AAV7YJW4"/>
<dbReference type="SUPFAM" id="SSF52799">
    <property type="entry name" value="(Phosphotyrosine protein) phosphatases II"/>
    <property type="match status" value="1"/>
</dbReference>
<dbReference type="GO" id="GO:0016020">
    <property type="term" value="C:membrane"/>
    <property type="evidence" value="ECO:0007669"/>
    <property type="project" value="TreeGrafter"/>
</dbReference>
<dbReference type="EMBL" id="JANTQA010000057">
    <property type="protein sequence ID" value="KAJ3428790.1"/>
    <property type="molecule type" value="Genomic_DNA"/>
</dbReference>
<dbReference type="InterPro" id="IPR030564">
    <property type="entry name" value="Myotubularin"/>
</dbReference>
<dbReference type="GO" id="GO:0005737">
    <property type="term" value="C:cytoplasm"/>
    <property type="evidence" value="ECO:0007669"/>
    <property type="project" value="TreeGrafter"/>
</dbReference>